<dbReference type="Pfam" id="PF07963">
    <property type="entry name" value="N_methyl"/>
    <property type="match status" value="1"/>
</dbReference>
<keyword evidence="5 9" id="KW-0997">Cell inner membrane</keyword>
<name>A0A562WS88_9BACT</name>
<comment type="function">
    <text evidence="9">Component of the type II secretion system required for the energy-dependent secretion of extracellular factors such as proteases and toxins from the periplasm.</text>
</comment>
<evidence type="ECO:0000313" key="11">
    <source>
        <dbReference type="Proteomes" id="UP000319449"/>
    </source>
</evidence>
<dbReference type="GO" id="GO:0015628">
    <property type="term" value="P:protein secretion by the type II secretion system"/>
    <property type="evidence" value="ECO:0007669"/>
    <property type="project" value="UniProtKB-UniRule"/>
</dbReference>
<organism evidence="10 11">
    <name type="scientific">Geobacter argillaceus</name>
    <dbReference type="NCBI Taxonomy" id="345631"/>
    <lineage>
        <taxon>Bacteria</taxon>
        <taxon>Pseudomonadati</taxon>
        <taxon>Thermodesulfobacteriota</taxon>
        <taxon>Desulfuromonadia</taxon>
        <taxon>Geobacterales</taxon>
        <taxon>Geobacteraceae</taxon>
        <taxon>Geobacter</taxon>
    </lineage>
</organism>
<comment type="PTM">
    <text evidence="9">Cleaved by prepilin peptidase.</text>
</comment>
<proteinExistence type="inferred from homology"/>
<keyword evidence="7 9" id="KW-1133">Transmembrane helix</keyword>
<evidence type="ECO:0000256" key="5">
    <source>
        <dbReference type="ARBA" id="ARBA00022519"/>
    </source>
</evidence>
<gene>
    <name evidence="10" type="ORF">JN12_00142</name>
</gene>
<dbReference type="OrthoDB" id="5405763at2"/>
<dbReference type="PANTHER" id="PTHR38779">
    <property type="entry name" value="TYPE II SECRETION SYSTEM PROTEIN I-RELATED"/>
    <property type="match status" value="1"/>
</dbReference>
<evidence type="ECO:0000256" key="2">
    <source>
        <dbReference type="ARBA" id="ARBA00008358"/>
    </source>
</evidence>
<dbReference type="AlphaFoldDB" id="A0A562WS88"/>
<keyword evidence="4 9" id="KW-0488">Methylation</keyword>
<evidence type="ECO:0000256" key="8">
    <source>
        <dbReference type="ARBA" id="ARBA00023136"/>
    </source>
</evidence>
<evidence type="ECO:0000256" key="6">
    <source>
        <dbReference type="ARBA" id="ARBA00022692"/>
    </source>
</evidence>
<dbReference type="PROSITE" id="PS00409">
    <property type="entry name" value="PROKAR_NTER_METHYL"/>
    <property type="match status" value="1"/>
</dbReference>
<evidence type="ECO:0000313" key="10">
    <source>
        <dbReference type="EMBL" id="TWJ33468.1"/>
    </source>
</evidence>
<dbReference type="InterPro" id="IPR010052">
    <property type="entry name" value="T2SS_protein-GspI"/>
</dbReference>
<sequence>MNRGTWTGARGFTLLEVLIALAIMAGVVTTVISVFNQHLSVVSRDKEETIALLLARSKIDEPGFRDLPAGSKGTFAPQWPLIAWETATAPTELPGVSRLTLTVTWDGTRRKLSLVQYVAKL</sequence>
<dbReference type="Proteomes" id="UP000319449">
    <property type="component" value="Unassembled WGS sequence"/>
</dbReference>
<comment type="subcellular location">
    <subcellularLocation>
        <location evidence="1 9">Cell inner membrane</location>
        <topology evidence="1 9">Single-pass membrane protein</topology>
    </subcellularLocation>
</comment>
<evidence type="ECO:0000256" key="3">
    <source>
        <dbReference type="ARBA" id="ARBA00022475"/>
    </source>
</evidence>
<dbReference type="NCBIfam" id="TIGR02532">
    <property type="entry name" value="IV_pilin_GFxxxE"/>
    <property type="match status" value="1"/>
</dbReference>
<dbReference type="InterPro" id="IPR012902">
    <property type="entry name" value="N_methyl_site"/>
</dbReference>
<dbReference type="EMBL" id="VLLN01000001">
    <property type="protein sequence ID" value="TWJ33468.1"/>
    <property type="molecule type" value="Genomic_DNA"/>
</dbReference>
<comment type="subunit">
    <text evidence="9">Type II secretion is composed of four main components: the outer membrane complex, the inner membrane complex, the cytoplasmic secretion ATPase and the periplasm-spanning pseudopilus.</text>
</comment>
<keyword evidence="8 9" id="KW-0472">Membrane</keyword>
<dbReference type="NCBIfam" id="TIGR01707">
    <property type="entry name" value="gspI"/>
    <property type="match status" value="1"/>
</dbReference>
<dbReference type="PANTHER" id="PTHR38779:SF2">
    <property type="entry name" value="TYPE II SECRETION SYSTEM PROTEIN I-RELATED"/>
    <property type="match status" value="1"/>
</dbReference>
<protein>
    <recommendedName>
        <fullName evidence="9">Type II secretion system protein I</fullName>
        <shortName evidence="9">T2SS minor pseudopilin I</shortName>
    </recommendedName>
</protein>
<keyword evidence="3" id="KW-1003">Cell membrane</keyword>
<dbReference type="GO" id="GO:0005886">
    <property type="term" value="C:plasma membrane"/>
    <property type="evidence" value="ECO:0007669"/>
    <property type="project" value="UniProtKB-SubCell"/>
</dbReference>
<dbReference type="GO" id="GO:0015627">
    <property type="term" value="C:type II protein secretion system complex"/>
    <property type="evidence" value="ECO:0007669"/>
    <property type="project" value="UniProtKB-UniRule"/>
</dbReference>
<keyword evidence="11" id="KW-1185">Reference proteome</keyword>
<evidence type="ECO:0000256" key="4">
    <source>
        <dbReference type="ARBA" id="ARBA00022481"/>
    </source>
</evidence>
<comment type="similarity">
    <text evidence="2 9">Belongs to the GSP I family.</text>
</comment>
<evidence type="ECO:0000256" key="9">
    <source>
        <dbReference type="RuleBase" id="RU368030"/>
    </source>
</evidence>
<evidence type="ECO:0000256" key="7">
    <source>
        <dbReference type="ARBA" id="ARBA00022989"/>
    </source>
</evidence>
<accession>A0A562WS88</accession>
<feature type="transmembrane region" description="Helical" evidence="9">
    <location>
        <begin position="12"/>
        <end position="35"/>
    </location>
</feature>
<keyword evidence="6 9" id="KW-0812">Transmembrane</keyword>
<dbReference type="RefSeq" id="WP_145017072.1">
    <property type="nucleotide sequence ID" value="NZ_VLLN01000001.1"/>
</dbReference>
<comment type="caution">
    <text evidence="10">The sequence shown here is derived from an EMBL/GenBank/DDBJ whole genome shotgun (WGS) entry which is preliminary data.</text>
</comment>
<evidence type="ECO:0000256" key="1">
    <source>
        <dbReference type="ARBA" id="ARBA00004377"/>
    </source>
</evidence>
<reference evidence="10 11" key="1">
    <citation type="submission" date="2019-07" db="EMBL/GenBank/DDBJ databases">
        <title>Genomic Encyclopedia of Archaeal and Bacterial Type Strains, Phase II (KMG-II): from individual species to whole genera.</title>
        <authorList>
            <person name="Goeker M."/>
        </authorList>
    </citation>
    <scope>NUCLEOTIDE SEQUENCE [LARGE SCALE GENOMIC DNA]</scope>
    <source>
        <strain evidence="10 11">ATCC BAA-1139</strain>
    </source>
</reference>